<dbReference type="Gene3D" id="3.40.50.720">
    <property type="entry name" value="NAD(P)-binding Rossmann-like Domain"/>
    <property type="match status" value="1"/>
</dbReference>
<gene>
    <name evidence="4" type="ORF">CA260_03455</name>
</gene>
<evidence type="ECO:0000256" key="2">
    <source>
        <dbReference type="ARBA" id="ARBA00007637"/>
    </source>
</evidence>
<organism evidence="4 5">
    <name type="scientific">Dyella jiangningensis</name>
    <dbReference type="NCBI Taxonomy" id="1379159"/>
    <lineage>
        <taxon>Bacteria</taxon>
        <taxon>Pseudomonadati</taxon>
        <taxon>Pseudomonadota</taxon>
        <taxon>Gammaproteobacteria</taxon>
        <taxon>Lysobacterales</taxon>
        <taxon>Rhodanobacteraceae</taxon>
        <taxon>Dyella</taxon>
    </lineage>
</organism>
<dbReference type="AlphaFoldDB" id="A0A328P405"/>
<dbReference type="PANTHER" id="PTHR43000">
    <property type="entry name" value="DTDP-D-GLUCOSE 4,6-DEHYDRATASE-RELATED"/>
    <property type="match status" value="1"/>
</dbReference>
<evidence type="ECO:0000313" key="4">
    <source>
        <dbReference type="EMBL" id="RAO76977.1"/>
    </source>
</evidence>
<dbReference type="Proteomes" id="UP000248926">
    <property type="component" value="Unassembled WGS sequence"/>
</dbReference>
<name>A0A328P405_9GAMM</name>
<dbReference type="RefSeq" id="WP_111981037.1">
    <property type="nucleotide sequence ID" value="NZ_NFZS01000001.1"/>
</dbReference>
<comment type="pathway">
    <text evidence="1">Bacterial outer membrane biogenesis; LPS O-antigen biosynthesis.</text>
</comment>
<feature type="domain" description="NAD-dependent epimerase/dehydratase" evidence="3">
    <location>
        <begin position="4"/>
        <end position="236"/>
    </location>
</feature>
<evidence type="ECO:0000259" key="3">
    <source>
        <dbReference type="Pfam" id="PF01370"/>
    </source>
</evidence>
<proteinExistence type="inferred from homology"/>
<comment type="similarity">
    <text evidence="2">Belongs to the NAD(P)-dependent epimerase/dehydratase family.</text>
</comment>
<dbReference type="Pfam" id="PF01370">
    <property type="entry name" value="Epimerase"/>
    <property type="match status" value="1"/>
</dbReference>
<comment type="caution">
    <text evidence="4">The sequence shown here is derived from an EMBL/GenBank/DDBJ whole genome shotgun (WGS) entry which is preliminary data.</text>
</comment>
<keyword evidence="5" id="KW-1185">Reference proteome</keyword>
<evidence type="ECO:0000256" key="1">
    <source>
        <dbReference type="ARBA" id="ARBA00005125"/>
    </source>
</evidence>
<sequence length="313" mass="34880">MKAVIFGGGGFIGSSIVDRLLADGHELRIFERPRVEPYRSFLPSEKVEWLTGDLLSQHEVAEAVDGMDAVVHLVSSTLPKSSNDDPIYDVQSNLVATLQMLNAMVQKDVRRIVFISSGGTVYGSPVYLPIDENHPTEPHVSYGITKLAIEKYLLMYQRMYGVKATILRVTNPFGERQRVETAQGAVGVFLHRALNNQPIEIWGDGSVTRDYIYVRDVAEAFARAIRYEGPHSVFNVSSGRGTDLNELISLIEQVIGHDVERRYLPSRPFDVPTSVLSPELALQELGWAPRTSLKEGLASTAQWISQKIEHVPH</sequence>
<dbReference type="InterPro" id="IPR001509">
    <property type="entry name" value="Epimerase_deHydtase"/>
</dbReference>
<dbReference type="EMBL" id="NFZS01000001">
    <property type="protein sequence ID" value="RAO76977.1"/>
    <property type="molecule type" value="Genomic_DNA"/>
</dbReference>
<dbReference type="OrthoDB" id="5295702at2"/>
<accession>A0A328P405</accession>
<reference evidence="4 5" key="1">
    <citation type="journal article" date="2018" name="Genet. Mol. Biol.">
        <title>The genome sequence of Dyella jiangningensis FCAV SCS01 from a lignocellulose-decomposing microbial consortium metagenome reveals potential for biotechnological applications.</title>
        <authorList>
            <person name="Desiderato J.G."/>
            <person name="Alvarenga D.O."/>
            <person name="Constancio M.T.L."/>
            <person name="Alves L.M.C."/>
            <person name="Varani A.M."/>
        </authorList>
    </citation>
    <scope>NUCLEOTIDE SEQUENCE [LARGE SCALE GENOMIC DNA]</scope>
    <source>
        <strain evidence="4 5">FCAV SCS01</strain>
    </source>
</reference>
<evidence type="ECO:0000313" key="5">
    <source>
        <dbReference type="Proteomes" id="UP000248926"/>
    </source>
</evidence>
<protein>
    <submittedName>
        <fullName evidence="4">NAD-dependent epimerase</fullName>
    </submittedName>
</protein>
<dbReference type="SUPFAM" id="SSF51735">
    <property type="entry name" value="NAD(P)-binding Rossmann-fold domains"/>
    <property type="match status" value="1"/>
</dbReference>
<dbReference type="InterPro" id="IPR036291">
    <property type="entry name" value="NAD(P)-bd_dom_sf"/>
</dbReference>